<sequence>MSKAYSQCKINNQTILHEHIDENYEPTEDEIHEYATYIGIDPDKELDLLWLAKEGLMKPLPSGWKACQEENGELYYFNFDTGKSSWDHPYDEIYKTRVIQAREKKSLATIIIDTHSKGKNTLSISDLSSEKNLYNVQMSGKNETGDNHCDSQGMNSGSDVELDNSENDNGHSSNGFQKDVDFGIDPQLSARIHEDENEPLAVVATSHPMSSADAIEDNERVKFANLAAQAAERRLSANKLTNDVKFDLLDNNHICFLFTQEPILITPREDIELTKLRKRLEQSANEEKLQLLEDNRIYIEKLKTELQLAKEQEERTLRDKMKSDLTSIEKNLQENLSREKKLLMTRQQNELNTMKQNIEKEKQELQKKLRADMLSDLNLEQQDNVNMQIRLLQIKHEFEEKLRNAENRYKSEIEDLTRRFEKAKIDKDTLDKRLKEKNDFCSTMQRTMEQLRGEKLSLERKLQDTEAELKTIDSSQRQVQSSHTRKSSTKHIDDDNDNSNLDQTFSNNKSTFLNNNNNINDNDDDEGLSDTDSDIIEMQQTLNALKHMSFLPTLNISMNNNKKNEKINKKSTTIDFVNNDISPILRNIPFERTLNSSLIDSGRWSNTMPSTIGNSTYPLGIQTMQQHQPSVSKNNYWQSQPSLITREAVLKAARDVLPPGVIDHLTSTN</sequence>
<dbReference type="EMBL" id="CAJNOM010000257">
    <property type="protein sequence ID" value="CAF1291351.1"/>
    <property type="molecule type" value="Genomic_DNA"/>
</dbReference>
<dbReference type="Pfam" id="PF00397">
    <property type="entry name" value="WW"/>
    <property type="match status" value="1"/>
</dbReference>
<dbReference type="Proteomes" id="UP000663877">
    <property type="component" value="Unassembled WGS sequence"/>
</dbReference>
<dbReference type="PANTHER" id="PTHR21715">
    <property type="entry name" value="RH04127P"/>
    <property type="match status" value="1"/>
</dbReference>
<evidence type="ECO:0000259" key="3">
    <source>
        <dbReference type="PROSITE" id="PS50020"/>
    </source>
</evidence>
<feature type="coiled-coil region" evidence="1">
    <location>
        <begin position="292"/>
        <end position="319"/>
    </location>
</feature>
<name>A0A815CYI2_9BILA</name>
<dbReference type="CDD" id="cd00201">
    <property type="entry name" value="WW"/>
    <property type="match status" value="1"/>
</dbReference>
<dbReference type="EMBL" id="CAJNOI010000196">
    <property type="protein sequence ID" value="CAF1175233.1"/>
    <property type="molecule type" value="Genomic_DNA"/>
</dbReference>
<evidence type="ECO:0000313" key="4">
    <source>
        <dbReference type="EMBL" id="CAF1175233.1"/>
    </source>
</evidence>
<feature type="region of interest" description="Disordered" evidence="2">
    <location>
        <begin position="469"/>
        <end position="531"/>
    </location>
</feature>
<dbReference type="InterPro" id="IPR053233">
    <property type="entry name" value="ABRA-related"/>
</dbReference>
<comment type="caution">
    <text evidence="5">The sequence shown here is derived from an EMBL/GenBank/DDBJ whole genome shotgun (WGS) entry which is preliminary data.</text>
</comment>
<feature type="domain" description="WW" evidence="3">
    <location>
        <begin position="58"/>
        <end position="91"/>
    </location>
</feature>
<gene>
    <name evidence="4" type="ORF">BJG266_LOCUS25435</name>
    <name evidence="5" type="ORF">QVE165_LOCUS30711</name>
</gene>
<dbReference type="AlphaFoldDB" id="A0A815CYI2"/>
<dbReference type="PROSITE" id="PS01159">
    <property type="entry name" value="WW_DOMAIN_1"/>
    <property type="match status" value="1"/>
</dbReference>
<dbReference type="Proteomes" id="UP000663832">
    <property type="component" value="Unassembled WGS sequence"/>
</dbReference>
<evidence type="ECO:0000313" key="5">
    <source>
        <dbReference type="EMBL" id="CAF1291351.1"/>
    </source>
</evidence>
<feature type="region of interest" description="Disordered" evidence="2">
    <location>
        <begin position="138"/>
        <end position="179"/>
    </location>
</feature>
<organism evidence="5 6">
    <name type="scientific">Adineta steineri</name>
    <dbReference type="NCBI Taxonomy" id="433720"/>
    <lineage>
        <taxon>Eukaryota</taxon>
        <taxon>Metazoa</taxon>
        <taxon>Spiralia</taxon>
        <taxon>Gnathifera</taxon>
        <taxon>Rotifera</taxon>
        <taxon>Eurotatoria</taxon>
        <taxon>Bdelloidea</taxon>
        <taxon>Adinetida</taxon>
        <taxon>Adinetidae</taxon>
        <taxon>Adineta</taxon>
    </lineage>
</organism>
<dbReference type="InterPro" id="IPR036020">
    <property type="entry name" value="WW_dom_sf"/>
</dbReference>
<keyword evidence="6" id="KW-1185">Reference proteome</keyword>
<dbReference type="Gene3D" id="3.30.1470.10">
    <property type="entry name" value="Photosystem I PsaD, reaction center subunit II"/>
    <property type="match status" value="1"/>
</dbReference>
<dbReference type="SUPFAM" id="SSF51045">
    <property type="entry name" value="WW domain"/>
    <property type="match status" value="1"/>
</dbReference>
<dbReference type="PROSITE" id="PS50020">
    <property type="entry name" value="WW_DOMAIN_2"/>
    <property type="match status" value="1"/>
</dbReference>
<evidence type="ECO:0000256" key="1">
    <source>
        <dbReference type="SAM" id="Coils"/>
    </source>
</evidence>
<dbReference type="SMART" id="SM00456">
    <property type="entry name" value="WW"/>
    <property type="match status" value="1"/>
</dbReference>
<dbReference type="OrthoDB" id="6344460at2759"/>
<evidence type="ECO:0000256" key="2">
    <source>
        <dbReference type="SAM" id="MobiDB-lite"/>
    </source>
</evidence>
<dbReference type="InterPro" id="IPR001202">
    <property type="entry name" value="WW_dom"/>
</dbReference>
<dbReference type="PANTHER" id="PTHR21715:SF0">
    <property type="entry name" value="RH04127P"/>
    <property type="match status" value="1"/>
</dbReference>
<evidence type="ECO:0000313" key="6">
    <source>
        <dbReference type="Proteomes" id="UP000663832"/>
    </source>
</evidence>
<feature type="compositionally biased region" description="Polar residues" evidence="2">
    <location>
        <begin position="498"/>
        <end position="513"/>
    </location>
</feature>
<feature type="compositionally biased region" description="Polar residues" evidence="2">
    <location>
        <begin position="472"/>
        <end position="482"/>
    </location>
</feature>
<proteinExistence type="predicted"/>
<keyword evidence="1" id="KW-0175">Coiled coil</keyword>
<protein>
    <recommendedName>
        <fullName evidence="3">WW domain-containing protein</fullName>
    </recommendedName>
</protein>
<accession>A0A815CYI2</accession>
<feature type="compositionally biased region" description="Acidic residues" evidence="2">
    <location>
        <begin position="521"/>
        <end position="531"/>
    </location>
</feature>
<reference evidence="5" key="1">
    <citation type="submission" date="2021-02" db="EMBL/GenBank/DDBJ databases">
        <authorList>
            <person name="Nowell W R."/>
        </authorList>
    </citation>
    <scope>NUCLEOTIDE SEQUENCE</scope>
</reference>